<accession>A0A1X6NSR8</accession>
<evidence type="ECO:0000313" key="2">
    <source>
        <dbReference type="Proteomes" id="UP000218209"/>
    </source>
</evidence>
<sequence>MVDANANDVNANNVNIVPRTHAQLTDEKPCECPLLRLTPADVAVLQKAVPDQVKLHFNSERPFSRQQASVKAKATLALEHLVPALAHAEHHWAALCLLSNSNHNIQANDDRRRRRQELRKAAEDKRLADLRAAAEKNLKEDGEDEEMDDLAFWLRHKRGRD</sequence>
<dbReference type="EMBL" id="KV919119">
    <property type="protein sequence ID" value="OSX71652.1"/>
    <property type="molecule type" value="Genomic_DNA"/>
</dbReference>
<dbReference type="Proteomes" id="UP000218209">
    <property type="component" value="Unassembled WGS sequence"/>
</dbReference>
<proteinExistence type="predicted"/>
<name>A0A1X6NSR8_PORUM</name>
<dbReference type="AlphaFoldDB" id="A0A1X6NSR8"/>
<organism evidence="1 2">
    <name type="scientific">Porphyra umbilicalis</name>
    <name type="common">Purple laver</name>
    <name type="synonym">Red alga</name>
    <dbReference type="NCBI Taxonomy" id="2786"/>
    <lineage>
        <taxon>Eukaryota</taxon>
        <taxon>Rhodophyta</taxon>
        <taxon>Bangiophyceae</taxon>
        <taxon>Bangiales</taxon>
        <taxon>Bangiaceae</taxon>
        <taxon>Porphyra</taxon>
    </lineage>
</organism>
<protein>
    <submittedName>
        <fullName evidence="1">Uncharacterized protein</fullName>
    </submittedName>
</protein>
<gene>
    <name evidence="1" type="ORF">BU14_0516s0007</name>
</gene>
<evidence type="ECO:0000313" key="1">
    <source>
        <dbReference type="EMBL" id="OSX71652.1"/>
    </source>
</evidence>
<keyword evidence="2" id="KW-1185">Reference proteome</keyword>
<reference evidence="1 2" key="1">
    <citation type="submission" date="2017-03" db="EMBL/GenBank/DDBJ databases">
        <title>WGS assembly of Porphyra umbilicalis.</title>
        <authorList>
            <person name="Brawley S.H."/>
            <person name="Blouin N.A."/>
            <person name="Ficko-Blean E."/>
            <person name="Wheeler G.L."/>
            <person name="Lohr M."/>
            <person name="Goodson H.V."/>
            <person name="Jenkins J.W."/>
            <person name="Blaby-Haas C.E."/>
            <person name="Helliwell K.E."/>
            <person name="Chan C."/>
            <person name="Marriage T."/>
            <person name="Bhattacharya D."/>
            <person name="Klein A.S."/>
            <person name="Badis Y."/>
            <person name="Brodie J."/>
            <person name="Cao Y."/>
            <person name="Collen J."/>
            <person name="Dittami S.M."/>
            <person name="Gachon C.M."/>
            <person name="Green B.R."/>
            <person name="Karpowicz S."/>
            <person name="Kim J.W."/>
            <person name="Kudahl U."/>
            <person name="Lin S."/>
            <person name="Michel G."/>
            <person name="Mittag M."/>
            <person name="Olson B.J."/>
            <person name="Pangilinan J."/>
            <person name="Peng Y."/>
            <person name="Qiu H."/>
            <person name="Shu S."/>
            <person name="Singer J.T."/>
            <person name="Smith A.G."/>
            <person name="Sprecher B.N."/>
            <person name="Wagner V."/>
            <person name="Wang W."/>
            <person name="Wang Z.-Y."/>
            <person name="Yan J."/>
            <person name="Yarish C."/>
            <person name="Zoeuner-Riek S."/>
            <person name="Zhuang Y."/>
            <person name="Zou Y."/>
            <person name="Lindquist E.A."/>
            <person name="Grimwood J."/>
            <person name="Barry K."/>
            <person name="Rokhsar D.S."/>
            <person name="Schmutz J."/>
            <person name="Stiller J.W."/>
            <person name="Grossman A.R."/>
            <person name="Prochnik S.E."/>
        </authorList>
    </citation>
    <scope>NUCLEOTIDE SEQUENCE [LARGE SCALE GENOMIC DNA]</scope>
    <source>
        <strain evidence="1">4086291</strain>
    </source>
</reference>